<keyword evidence="4" id="KW-1134">Transmembrane beta strand</keyword>
<organism evidence="10 11">
    <name type="scientific">Aquimarina algicola</name>
    <dbReference type="NCBI Taxonomy" id="2589995"/>
    <lineage>
        <taxon>Bacteria</taxon>
        <taxon>Pseudomonadati</taxon>
        <taxon>Bacteroidota</taxon>
        <taxon>Flavobacteriia</taxon>
        <taxon>Flavobacteriales</taxon>
        <taxon>Flavobacteriaceae</taxon>
        <taxon>Aquimarina</taxon>
    </lineage>
</organism>
<dbReference type="GO" id="GO:0015562">
    <property type="term" value="F:efflux transmembrane transporter activity"/>
    <property type="evidence" value="ECO:0007669"/>
    <property type="project" value="InterPro"/>
</dbReference>
<evidence type="ECO:0000313" key="11">
    <source>
        <dbReference type="Proteomes" id="UP000315540"/>
    </source>
</evidence>
<dbReference type="PANTHER" id="PTHR30026">
    <property type="entry name" value="OUTER MEMBRANE PROTEIN TOLC"/>
    <property type="match status" value="1"/>
</dbReference>
<keyword evidence="5" id="KW-0812">Transmembrane</keyword>
<name>A0A504J8P2_9FLAO</name>
<dbReference type="OrthoDB" id="9807719at2"/>
<dbReference type="InterPro" id="IPR003423">
    <property type="entry name" value="OMP_efflux"/>
</dbReference>
<proteinExistence type="inferred from homology"/>
<evidence type="ECO:0000313" key="10">
    <source>
        <dbReference type="EMBL" id="TPN86954.1"/>
    </source>
</evidence>
<evidence type="ECO:0000256" key="9">
    <source>
        <dbReference type="SAM" id="SignalP"/>
    </source>
</evidence>
<accession>A0A504J8P2</accession>
<evidence type="ECO:0000256" key="8">
    <source>
        <dbReference type="SAM" id="Coils"/>
    </source>
</evidence>
<comment type="similarity">
    <text evidence="2">Belongs to the outer membrane factor (OMF) (TC 1.B.17) family.</text>
</comment>
<evidence type="ECO:0000256" key="7">
    <source>
        <dbReference type="ARBA" id="ARBA00023237"/>
    </source>
</evidence>
<evidence type="ECO:0000256" key="4">
    <source>
        <dbReference type="ARBA" id="ARBA00022452"/>
    </source>
</evidence>
<evidence type="ECO:0000256" key="5">
    <source>
        <dbReference type="ARBA" id="ARBA00022692"/>
    </source>
</evidence>
<sequence>MRSDNILKIALCTLFLVTFSVVNAQEKSQEITLETCRQLILENNEDAIIASSKVKISEAQIKEARTRFFPSLSASATGSAFTDNPVLTTFAKYSVLSDVTLEQPIYFGGKIQSVNNLARIQRDIAVHQKTLSDEELLYYVEQLYWQVIAIDQQVVVARDYLKTLTELENKISDFYTAGIVNKTDLLETQVEKNRAEYNVEVAENASGVAKLQLSLAIGLGKQSFTIANNFSEKFIDYNYLGDVETAYSNRAEMNILEDSILAKTEEENLIKSDYRPQVGLNLGGYYYAGEETNPLALETDQGFGAAFLNVNIPIFKWGEKKHKLKRNTLEREQIALEQEKTKNQISIEVQQAIDKIDEASIQVELSQKSKLQAEENARILNDNFTQGIVTSEEVLEAEALNQQAQLDYINARVAQQLSHSNYLKTKGELSKNNSWKR</sequence>
<keyword evidence="3" id="KW-0813">Transport</keyword>
<dbReference type="Proteomes" id="UP000315540">
    <property type="component" value="Unassembled WGS sequence"/>
</dbReference>
<evidence type="ECO:0000256" key="3">
    <source>
        <dbReference type="ARBA" id="ARBA00022448"/>
    </source>
</evidence>
<dbReference type="GO" id="GO:1990281">
    <property type="term" value="C:efflux pump complex"/>
    <property type="evidence" value="ECO:0007669"/>
    <property type="project" value="TreeGrafter"/>
</dbReference>
<dbReference type="AlphaFoldDB" id="A0A504J8P2"/>
<dbReference type="PANTHER" id="PTHR30026:SF20">
    <property type="entry name" value="OUTER MEMBRANE PROTEIN TOLC"/>
    <property type="match status" value="1"/>
</dbReference>
<dbReference type="EMBL" id="VFWZ01000002">
    <property type="protein sequence ID" value="TPN86954.1"/>
    <property type="molecule type" value="Genomic_DNA"/>
</dbReference>
<keyword evidence="8" id="KW-0175">Coiled coil</keyword>
<evidence type="ECO:0000256" key="1">
    <source>
        <dbReference type="ARBA" id="ARBA00004442"/>
    </source>
</evidence>
<keyword evidence="7" id="KW-0998">Cell outer membrane</keyword>
<dbReference type="GO" id="GO:0009279">
    <property type="term" value="C:cell outer membrane"/>
    <property type="evidence" value="ECO:0007669"/>
    <property type="project" value="UniProtKB-SubCell"/>
</dbReference>
<feature type="coiled-coil region" evidence="8">
    <location>
        <begin position="319"/>
        <end position="362"/>
    </location>
</feature>
<keyword evidence="11" id="KW-1185">Reference proteome</keyword>
<keyword evidence="6" id="KW-0472">Membrane</keyword>
<gene>
    <name evidence="10" type="ORF">FHK87_04950</name>
</gene>
<protein>
    <submittedName>
        <fullName evidence="10">TolC family protein</fullName>
    </submittedName>
</protein>
<dbReference type="Gene3D" id="1.20.1600.10">
    <property type="entry name" value="Outer membrane efflux proteins (OEP)"/>
    <property type="match status" value="1"/>
</dbReference>
<dbReference type="InterPro" id="IPR051906">
    <property type="entry name" value="TolC-like"/>
</dbReference>
<evidence type="ECO:0000256" key="2">
    <source>
        <dbReference type="ARBA" id="ARBA00007613"/>
    </source>
</evidence>
<dbReference type="GO" id="GO:0015288">
    <property type="term" value="F:porin activity"/>
    <property type="evidence" value="ECO:0007669"/>
    <property type="project" value="TreeGrafter"/>
</dbReference>
<comment type="subcellular location">
    <subcellularLocation>
        <location evidence="1">Cell outer membrane</location>
    </subcellularLocation>
</comment>
<comment type="caution">
    <text evidence="10">The sequence shown here is derived from an EMBL/GenBank/DDBJ whole genome shotgun (WGS) entry which is preliminary data.</text>
</comment>
<feature type="signal peptide" evidence="9">
    <location>
        <begin position="1"/>
        <end position="24"/>
    </location>
</feature>
<dbReference type="RefSeq" id="WP_140590765.1">
    <property type="nucleotide sequence ID" value="NZ_VFWZ01000002.1"/>
</dbReference>
<reference evidence="10 11" key="1">
    <citation type="submission" date="2019-06" db="EMBL/GenBank/DDBJ databases">
        <authorList>
            <person name="Meng X."/>
        </authorList>
    </citation>
    <scope>NUCLEOTIDE SEQUENCE [LARGE SCALE GENOMIC DNA]</scope>
    <source>
        <strain evidence="10 11">M625</strain>
    </source>
</reference>
<feature type="chain" id="PRO_5021320566" evidence="9">
    <location>
        <begin position="25"/>
        <end position="437"/>
    </location>
</feature>
<keyword evidence="9" id="KW-0732">Signal</keyword>
<evidence type="ECO:0000256" key="6">
    <source>
        <dbReference type="ARBA" id="ARBA00023136"/>
    </source>
</evidence>
<dbReference type="Pfam" id="PF02321">
    <property type="entry name" value="OEP"/>
    <property type="match status" value="2"/>
</dbReference>
<dbReference type="SUPFAM" id="SSF56954">
    <property type="entry name" value="Outer membrane efflux proteins (OEP)"/>
    <property type="match status" value="1"/>
</dbReference>